<keyword evidence="7" id="KW-0560">Oxidoreductase</keyword>
<sequence>MALRRLERVFCQQLLQSAVRCQSVRAGSSVAHLDPYYKIGKREVVGYGHNGGFNYMDRPDFPMPAVRFREANNEILNRSHYRKTTYHRYFTVLPPLPASFTPENQAIQLRNMIELQVDPIDGLASKYDYEKNQWKK</sequence>
<accession>A0A8B7NI31</accession>
<proteinExistence type="inferred from homology"/>
<dbReference type="GO" id="GO:0045277">
    <property type="term" value="C:respiratory chain complex IV"/>
    <property type="evidence" value="ECO:0007669"/>
    <property type="project" value="InterPro"/>
</dbReference>
<dbReference type="Pfam" id="PF02936">
    <property type="entry name" value="COX4"/>
    <property type="match status" value="1"/>
</dbReference>
<evidence type="ECO:0000256" key="4">
    <source>
        <dbReference type="ARBA" id="ARBA00022792"/>
    </source>
</evidence>
<evidence type="ECO:0000256" key="6">
    <source>
        <dbReference type="ARBA" id="ARBA00022989"/>
    </source>
</evidence>
<name>A0A8B7NI31_HYAAZ</name>
<keyword evidence="6" id="KW-1133">Transmembrane helix</keyword>
<keyword evidence="4" id="KW-0999">Mitochondrion inner membrane</keyword>
<dbReference type="GO" id="GO:0005743">
    <property type="term" value="C:mitochondrial inner membrane"/>
    <property type="evidence" value="ECO:0007669"/>
    <property type="project" value="UniProtKB-SubCell"/>
</dbReference>
<evidence type="ECO:0000313" key="11">
    <source>
        <dbReference type="RefSeq" id="XP_018013016.1"/>
    </source>
</evidence>
<comment type="subcellular location">
    <subcellularLocation>
        <location evidence="1">Mitochondrion inner membrane</location>
        <topology evidence="1">Single-pass membrane protein</topology>
    </subcellularLocation>
</comment>
<dbReference type="Proteomes" id="UP000694843">
    <property type="component" value="Unplaced"/>
</dbReference>
<keyword evidence="10" id="KW-1185">Reference proteome</keyword>
<evidence type="ECO:0000256" key="7">
    <source>
        <dbReference type="ARBA" id="ARBA00023002"/>
    </source>
</evidence>
<dbReference type="PANTHER" id="PTHR10707:SF10">
    <property type="entry name" value="CYTOCHROME C OXIDASE SUBUNIT 4"/>
    <property type="match status" value="1"/>
</dbReference>
<evidence type="ECO:0000256" key="8">
    <source>
        <dbReference type="ARBA" id="ARBA00023128"/>
    </source>
</evidence>
<keyword evidence="9" id="KW-0472">Membrane</keyword>
<evidence type="ECO:0000256" key="2">
    <source>
        <dbReference type="ARBA" id="ARBA00008135"/>
    </source>
</evidence>
<evidence type="ECO:0000256" key="3">
    <source>
        <dbReference type="ARBA" id="ARBA00022692"/>
    </source>
</evidence>
<keyword evidence="5" id="KW-0809">Transit peptide</keyword>
<dbReference type="AlphaFoldDB" id="A0A8B7NI31"/>
<comment type="similarity">
    <text evidence="2">Belongs to the cytochrome c oxidase IV family.</text>
</comment>
<evidence type="ECO:0000256" key="9">
    <source>
        <dbReference type="ARBA" id="ARBA00023136"/>
    </source>
</evidence>
<dbReference type="RefSeq" id="XP_018013016.1">
    <property type="nucleotide sequence ID" value="XM_018157527.1"/>
</dbReference>
<evidence type="ECO:0000256" key="5">
    <source>
        <dbReference type="ARBA" id="ARBA00022946"/>
    </source>
</evidence>
<dbReference type="SUPFAM" id="SSF81406">
    <property type="entry name" value="Mitochondrial cytochrome c oxidase subunit IV"/>
    <property type="match status" value="1"/>
</dbReference>
<reference evidence="11" key="1">
    <citation type="submission" date="2025-08" db="UniProtKB">
        <authorList>
            <consortium name="RefSeq"/>
        </authorList>
    </citation>
    <scope>IDENTIFICATION</scope>
    <source>
        <tissue evidence="11">Whole organism</tissue>
    </source>
</reference>
<dbReference type="OrthoDB" id="186013at2759"/>
<evidence type="ECO:0000313" key="10">
    <source>
        <dbReference type="Proteomes" id="UP000694843"/>
    </source>
</evidence>
<keyword evidence="8" id="KW-0496">Mitochondrion</keyword>
<dbReference type="PANTHER" id="PTHR10707">
    <property type="entry name" value="CYTOCHROME C OXIDASE SUBUNIT IV"/>
    <property type="match status" value="1"/>
</dbReference>
<evidence type="ECO:0000256" key="1">
    <source>
        <dbReference type="ARBA" id="ARBA00004434"/>
    </source>
</evidence>
<dbReference type="InterPro" id="IPR004203">
    <property type="entry name" value="Cyt_c_oxidase_su4_fam"/>
</dbReference>
<protein>
    <submittedName>
        <fullName evidence="11">Cytochrome c oxidase subunit 4 isoform 1, mitochondrial</fullName>
    </submittedName>
</protein>
<gene>
    <name evidence="11" type="primary">LOC108670074</name>
</gene>
<dbReference type="GO" id="GO:0016491">
    <property type="term" value="F:oxidoreductase activity"/>
    <property type="evidence" value="ECO:0007669"/>
    <property type="project" value="UniProtKB-KW"/>
</dbReference>
<keyword evidence="3" id="KW-0812">Transmembrane</keyword>
<dbReference type="GeneID" id="108670074"/>
<dbReference type="Gene3D" id="1.10.442.10">
    <property type="entry name" value="Cytochrome c oxidase subunit IV"/>
    <property type="match status" value="1"/>
</dbReference>
<dbReference type="GO" id="GO:0006123">
    <property type="term" value="P:mitochondrial electron transport, cytochrome c to oxygen"/>
    <property type="evidence" value="ECO:0007669"/>
    <property type="project" value="InterPro"/>
</dbReference>
<organism evidence="10 11">
    <name type="scientific">Hyalella azteca</name>
    <name type="common">Amphipod</name>
    <dbReference type="NCBI Taxonomy" id="294128"/>
    <lineage>
        <taxon>Eukaryota</taxon>
        <taxon>Metazoa</taxon>
        <taxon>Ecdysozoa</taxon>
        <taxon>Arthropoda</taxon>
        <taxon>Crustacea</taxon>
        <taxon>Multicrustacea</taxon>
        <taxon>Malacostraca</taxon>
        <taxon>Eumalacostraca</taxon>
        <taxon>Peracarida</taxon>
        <taxon>Amphipoda</taxon>
        <taxon>Senticaudata</taxon>
        <taxon>Talitrida</taxon>
        <taxon>Talitroidea</taxon>
        <taxon>Hyalellidae</taxon>
        <taxon>Hyalella</taxon>
    </lineage>
</organism>
<dbReference type="InterPro" id="IPR036639">
    <property type="entry name" value="Cyt_c_oxidase_su4_sf"/>
</dbReference>
<dbReference type="KEGG" id="hazt:108670074"/>